<evidence type="ECO:0000313" key="2">
    <source>
        <dbReference type="Proteomes" id="UP000527355"/>
    </source>
</evidence>
<organism evidence="1 2">
    <name type="scientific">Myotis myotis</name>
    <name type="common">Greater mouse-eared bat</name>
    <name type="synonym">Vespertilio myotis</name>
    <dbReference type="NCBI Taxonomy" id="51298"/>
    <lineage>
        <taxon>Eukaryota</taxon>
        <taxon>Metazoa</taxon>
        <taxon>Chordata</taxon>
        <taxon>Craniata</taxon>
        <taxon>Vertebrata</taxon>
        <taxon>Euteleostomi</taxon>
        <taxon>Mammalia</taxon>
        <taxon>Eutheria</taxon>
        <taxon>Laurasiatheria</taxon>
        <taxon>Chiroptera</taxon>
        <taxon>Yangochiroptera</taxon>
        <taxon>Vespertilionidae</taxon>
        <taxon>Myotis</taxon>
    </lineage>
</organism>
<proteinExistence type="predicted"/>
<protein>
    <submittedName>
        <fullName evidence="1">Uncharacterized protein</fullName>
    </submittedName>
</protein>
<dbReference type="Proteomes" id="UP000527355">
    <property type="component" value="Unassembled WGS sequence"/>
</dbReference>
<sequence>MTLPSAVWKPQNPHPFPPQHNHLIFKPHISGLGNDKSDFWKYQTYGVEFHLMANDIHCLRLPTSHPQQGTLFYTSLTSQTISPLPFCPKSCFIYYLKFVFKHYILSKYFICTVFSEWCSAMIYRINVRISLQKSIC</sequence>
<name>A0A7J8AM36_MYOMY</name>
<dbReference type="AlphaFoldDB" id="A0A7J8AM36"/>
<comment type="caution">
    <text evidence="1">The sequence shown here is derived from an EMBL/GenBank/DDBJ whole genome shotgun (WGS) entry which is preliminary data.</text>
</comment>
<keyword evidence="2" id="KW-1185">Reference proteome</keyword>
<gene>
    <name evidence="1" type="ORF">mMyoMyo1_007824</name>
</gene>
<accession>A0A7J8AM36</accession>
<evidence type="ECO:0000313" key="1">
    <source>
        <dbReference type="EMBL" id="KAF6387315.1"/>
    </source>
</evidence>
<dbReference type="EMBL" id="JABWUV010000001">
    <property type="protein sequence ID" value="KAF6387315.1"/>
    <property type="molecule type" value="Genomic_DNA"/>
</dbReference>
<reference evidence="1 2" key="1">
    <citation type="journal article" date="2020" name="Nature">
        <title>Six reference-quality genomes reveal evolution of bat adaptations.</title>
        <authorList>
            <person name="Jebb D."/>
            <person name="Huang Z."/>
            <person name="Pippel M."/>
            <person name="Hughes G.M."/>
            <person name="Lavrichenko K."/>
            <person name="Devanna P."/>
            <person name="Winkler S."/>
            <person name="Jermiin L.S."/>
            <person name="Skirmuntt E.C."/>
            <person name="Katzourakis A."/>
            <person name="Burkitt-Gray L."/>
            <person name="Ray D.A."/>
            <person name="Sullivan K.A.M."/>
            <person name="Roscito J.G."/>
            <person name="Kirilenko B.M."/>
            <person name="Davalos L.M."/>
            <person name="Corthals A.P."/>
            <person name="Power M.L."/>
            <person name="Jones G."/>
            <person name="Ransome R.D."/>
            <person name="Dechmann D.K.N."/>
            <person name="Locatelli A.G."/>
            <person name="Puechmaille S.J."/>
            <person name="Fedrigo O."/>
            <person name="Jarvis E.D."/>
            <person name="Hiller M."/>
            <person name="Vernes S.C."/>
            <person name="Myers E.W."/>
            <person name="Teeling E.C."/>
        </authorList>
    </citation>
    <scope>NUCLEOTIDE SEQUENCE [LARGE SCALE GENOMIC DNA]</scope>
    <source>
        <strain evidence="1">MMyoMyo1</strain>
        <tissue evidence="1">Flight muscle</tissue>
    </source>
</reference>